<gene>
    <name evidence="1" type="ORF">MPL1032_10267</name>
</gene>
<sequence>MGIPDVGALSLGQWTAIVKAWNVAHASENTPPAPPTVDEFELAYARARGLH</sequence>
<dbReference type="Proteomes" id="UP000182888">
    <property type="component" value="Unassembled WGS sequence"/>
</dbReference>
<organism evidence="1 2">
    <name type="scientific">Mesorhizobium plurifarium</name>
    <dbReference type="NCBI Taxonomy" id="69974"/>
    <lineage>
        <taxon>Bacteria</taxon>
        <taxon>Pseudomonadati</taxon>
        <taxon>Pseudomonadota</taxon>
        <taxon>Alphaproteobacteria</taxon>
        <taxon>Hyphomicrobiales</taxon>
        <taxon>Phyllobacteriaceae</taxon>
        <taxon>Mesorhizobium</taxon>
    </lineage>
</organism>
<accession>A0A0K2VNH6</accession>
<name>A0A0K2VNH6_MESPL</name>
<evidence type="ECO:0000313" key="2">
    <source>
        <dbReference type="Proteomes" id="UP000182888"/>
    </source>
</evidence>
<dbReference type="AlphaFoldDB" id="A0A0K2VNH6"/>
<reference evidence="2" key="1">
    <citation type="submission" date="2014-08" db="EMBL/GenBank/DDBJ databases">
        <authorList>
            <person name="Edwards T."/>
        </authorList>
    </citation>
    <scope>NUCLEOTIDE SEQUENCE [LARGE SCALE GENOMIC DNA]</scope>
</reference>
<dbReference type="EMBL" id="CCND01000001">
    <property type="protein sequence ID" value="CDX49229.1"/>
    <property type="molecule type" value="Genomic_DNA"/>
</dbReference>
<proteinExistence type="predicted"/>
<protein>
    <submittedName>
        <fullName evidence="1">Uncharacterized protein</fullName>
    </submittedName>
</protein>
<evidence type="ECO:0000313" key="1">
    <source>
        <dbReference type="EMBL" id="CDX49229.1"/>
    </source>
</evidence>